<proteinExistence type="predicted"/>
<sequence length="144" mass="16579">MNSCPNARKIPRTLKRLMYNYSDLKTLKFAEGAVNLEALCAHGNNIINANGVRALRNLKYLELRNLAGSVKLAGSYNYYYIIILTNSQQIWYRGQQLQGYASKVTGSIPALCTFLKQNLLQYIYLQYIYYTYLPNRLSILTSQF</sequence>
<dbReference type="AlphaFoldDB" id="A0AA86TPL0"/>
<dbReference type="Proteomes" id="UP001642409">
    <property type="component" value="Unassembled WGS sequence"/>
</dbReference>
<reference evidence="2 3" key="2">
    <citation type="submission" date="2024-07" db="EMBL/GenBank/DDBJ databases">
        <authorList>
            <person name="Akdeniz Z."/>
        </authorList>
    </citation>
    <scope>NUCLEOTIDE SEQUENCE [LARGE SCALE GENOMIC DNA]</scope>
</reference>
<comment type="caution">
    <text evidence="1">The sequence shown here is derived from an EMBL/GenBank/DDBJ whole genome shotgun (WGS) entry which is preliminary data.</text>
</comment>
<name>A0AA86TPL0_9EUKA</name>
<evidence type="ECO:0000313" key="2">
    <source>
        <dbReference type="EMBL" id="CAL6104672.1"/>
    </source>
</evidence>
<dbReference type="SUPFAM" id="SSF52058">
    <property type="entry name" value="L domain-like"/>
    <property type="match status" value="1"/>
</dbReference>
<keyword evidence="3" id="KW-1185">Reference proteome</keyword>
<protein>
    <submittedName>
        <fullName evidence="1">Leucine-rich repeat domain superfamily</fullName>
    </submittedName>
    <submittedName>
        <fullName evidence="2">Leucine-rich_repeat domain superfamily</fullName>
    </submittedName>
</protein>
<evidence type="ECO:0000313" key="3">
    <source>
        <dbReference type="Proteomes" id="UP001642409"/>
    </source>
</evidence>
<reference evidence="1" key="1">
    <citation type="submission" date="2023-06" db="EMBL/GenBank/DDBJ databases">
        <authorList>
            <person name="Kurt Z."/>
        </authorList>
    </citation>
    <scope>NUCLEOTIDE SEQUENCE</scope>
</reference>
<gene>
    <name evidence="1" type="ORF">HINF_LOCUS11295</name>
    <name evidence="2" type="ORF">HINF_LOCUS72894</name>
</gene>
<organism evidence="1">
    <name type="scientific">Hexamita inflata</name>
    <dbReference type="NCBI Taxonomy" id="28002"/>
    <lineage>
        <taxon>Eukaryota</taxon>
        <taxon>Metamonada</taxon>
        <taxon>Diplomonadida</taxon>
        <taxon>Hexamitidae</taxon>
        <taxon>Hexamitinae</taxon>
        <taxon>Hexamita</taxon>
    </lineage>
</organism>
<dbReference type="EMBL" id="CATOUU010000291">
    <property type="protein sequence ID" value="CAI9923650.1"/>
    <property type="molecule type" value="Genomic_DNA"/>
</dbReference>
<dbReference type="EMBL" id="CAXDID020000586">
    <property type="protein sequence ID" value="CAL6104672.1"/>
    <property type="molecule type" value="Genomic_DNA"/>
</dbReference>
<accession>A0AA86TPL0</accession>
<evidence type="ECO:0000313" key="1">
    <source>
        <dbReference type="EMBL" id="CAI9923650.1"/>
    </source>
</evidence>